<evidence type="ECO:0000256" key="2">
    <source>
        <dbReference type="SAM" id="MobiDB-lite"/>
    </source>
</evidence>
<keyword evidence="1" id="KW-0175">Coiled coil</keyword>
<evidence type="ECO:0000313" key="4">
    <source>
        <dbReference type="EMBL" id="MCL9813749.1"/>
    </source>
</evidence>
<dbReference type="Proteomes" id="UP001202674">
    <property type="component" value="Unassembled WGS sequence"/>
</dbReference>
<reference evidence="4 5" key="1">
    <citation type="journal article" date="2022" name="Syst. Appl. Microbiol.">
        <title>Natronocalculus amylovorans gen. nov., sp. nov., and Natranaeroarchaeum aerophilus sp. nov., dominant culturable amylolytic natronoarchaea from hypersaline soda lakes in southwestern Siberia.</title>
        <authorList>
            <person name="Sorokin D.Y."/>
            <person name="Elcheninov A.G."/>
            <person name="Khizhniak T.V."/>
            <person name="Koenen M."/>
            <person name="Bale N.J."/>
            <person name="Damste J.S.S."/>
            <person name="Kublanov I.V."/>
        </authorList>
    </citation>
    <scope>NUCLEOTIDE SEQUENCE [LARGE SCALE GENOMIC DNA]</scope>
    <source>
        <strain evidence="4 5">AArc-St1-1</strain>
    </source>
</reference>
<feature type="compositionally biased region" description="Polar residues" evidence="2">
    <location>
        <begin position="142"/>
        <end position="152"/>
    </location>
</feature>
<feature type="region of interest" description="Disordered" evidence="2">
    <location>
        <begin position="1"/>
        <end position="20"/>
    </location>
</feature>
<dbReference type="Gene3D" id="3.40.5.50">
    <property type="match status" value="1"/>
</dbReference>
<feature type="compositionally biased region" description="Low complexity" evidence="2">
    <location>
        <begin position="220"/>
        <end position="230"/>
    </location>
</feature>
<dbReference type="EMBL" id="JAKRVY010000004">
    <property type="protein sequence ID" value="MCL9813749.1"/>
    <property type="molecule type" value="Genomic_DNA"/>
</dbReference>
<dbReference type="AlphaFoldDB" id="A0AAE3K7C3"/>
<evidence type="ECO:0000313" key="5">
    <source>
        <dbReference type="Proteomes" id="UP001202674"/>
    </source>
</evidence>
<dbReference type="CDD" id="cd11714">
    <property type="entry name" value="GINS_A_archaea"/>
    <property type="match status" value="1"/>
</dbReference>
<organism evidence="4 5">
    <name type="scientific">Natranaeroarchaeum aerophilus</name>
    <dbReference type="NCBI Taxonomy" id="2917711"/>
    <lineage>
        <taxon>Archaea</taxon>
        <taxon>Methanobacteriati</taxon>
        <taxon>Methanobacteriota</taxon>
        <taxon>Stenosarchaea group</taxon>
        <taxon>Halobacteria</taxon>
        <taxon>Halobacteriales</taxon>
        <taxon>Natronoarchaeaceae</taxon>
        <taxon>Natranaeroarchaeum</taxon>
    </lineage>
</organism>
<sequence length="315" mass="33906">MNLDDLRSVQSKERQKDSLQHLRDSFYEDVGNYIANLKNERERAAERAEDPFSSTEVSQLTDEIETAEEVVEAVYERRMGKIVKRASLAAAGMPADEEGLTSEEAELFGDLVDRIEGNKDHVLDILAGETSPASDGDEEGKSTTGDRSQDQGVEQPRGKSTPDRAEPADDTPPAPPDHPPEAPPEDVETVNNTDVDAADLMGGKETGTDRSDTPVGASSDGTTTQEEPTPGGDPPGDDAGRAPEIPPEEGTPTNGDESSSVTDDTDRTTVRITEEIGEIFGVDDREYELDADDVVTLPTVNAEPLVEQDAAQRID</sequence>
<evidence type="ECO:0000259" key="3">
    <source>
        <dbReference type="Pfam" id="PF22090"/>
    </source>
</evidence>
<accession>A0AAE3K7C3</accession>
<evidence type="ECO:0000256" key="1">
    <source>
        <dbReference type="SAM" id="Coils"/>
    </source>
</evidence>
<dbReference type="Gene3D" id="1.20.58.1030">
    <property type="match status" value="1"/>
</dbReference>
<feature type="coiled-coil region" evidence="1">
    <location>
        <begin position="27"/>
        <end position="77"/>
    </location>
</feature>
<dbReference type="InterPro" id="IPR054314">
    <property type="entry name" value="Gins51_C"/>
</dbReference>
<feature type="compositionally biased region" description="Basic and acidic residues" evidence="2">
    <location>
        <begin position="156"/>
        <end position="167"/>
    </location>
</feature>
<dbReference type="RefSeq" id="WP_250596385.1">
    <property type="nucleotide sequence ID" value="NZ_JAKRVY010000004.1"/>
</dbReference>
<keyword evidence="5" id="KW-1185">Reference proteome</keyword>
<protein>
    <recommendedName>
        <fullName evidence="3">Gins51 C-terminal domain-containing protein</fullName>
    </recommendedName>
</protein>
<comment type="caution">
    <text evidence="4">The sequence shown here is derived from an EMBL/GenBank/DDBJ whole genome shotgun (WGS) entry which is preliminary data.</text>
</comment>
<gene>
    <name evidence="4" type="ORF">AArcSt11_08800</name>
</gene>
<feature type="domain" description="Gins51 C-terminal" evidence="3">
    <location>
        <begin position="269"/>
        <end position="314"/>
    </location>
</feature>
<proteinExistence type="predicted"/>
<dbReference type="Pfam" id="PF22090">
    <property type="entry name" value="Gins51_C"/>
    <property type="match status" value="1"/>
</dbReference>
<name>A0AAE3K7C3_9EURY</name>
<feature type="region of interest" description="Disordered" evidence="2">
    <location>
        <begin position="128"/>
        <end position="271"/>
    </location>
</feature>